<dbReference type="HOGENOM" id="CLU_177775_0_0_3"/>
<keyword evidence="1" id="KW-0472">Membrane</keyword>
<keyword evidence="3" id="KW-1185">Reference proteome</keyword>
<reference evidence="2 3" key="1">
    <citation type="journal article" date="2003" name="Proc. Natl. Acad. Sci. U.S.A.">
        <title>Genome sequence of the cyanobacterium Prochlorococcus marinus SS120, a nearly minimal oxyphototrophic genome.</title>
        <authorList>
            <person name="Dufresne A."/>
            <person name="Salanoubat M."/>
            <person name="Partensky F."/>
            <person name="Artiguenave F."/>
            <person name="Axmann I.M."/>
            <person name="Barbe V."/>
            <person name="Duprat S."/>
            <person name="Galperin M.Y."/>
            <person name="Koonin E.V."/>
            <person name="Le Gall F."/>
            <person name="Makarova K.S."/>
            <person name="Ostrowski M."/>
            <person name="Oztas S."/>
            <person name="Robert C."/>
            <person name="Rogozin I.B."/>
            <person name="Scanlan D.J."/>
            <person name="Tandeau de Marsac N."/>
            <person name="Weissenbach J."/>
            <person name="Wincker P."/>
            <person name="Wolf Y.I."/>
            <person name="Hess W.R."/>
        </authorList>
    </citation>
    <scope>NUCLEOTIDE SEQUENCE [LARGE SCALE GENOMIC DNA]</scope>
    <source>
        <strain evidence="3">SARG / CCMP1375 / SS120</strain>
    </source>
</reference>
<gene>
    <name evidence="2" type="ordered locus">Pro_0591</name>
</gene>
<dbReference type="Proteomes" id="UP000001420">
    <property type="component" value="Chromosome"/>
</dbReference>
<dbReference type="STRING" id="167539.Pro_0591"/>
<dbReference type="PATRIC" id="fig|167539.5.peg.607"/>
<evidence type="ECO:0000256" key="1">
    <source>
        <dbReference type="SAM" id="Phobius"/>
    </source>
</evidence>
<dbReference type="EMBL" id="AE017126">
    <property type="protein sequence ID" value="AAP99636.1"/>
    <property type="molecule type" value="Genomic_DNA"/>
</dbReference>
<name>Q7VCZ8_PROMA</name>
<feature type="transmembrane region" description="Helical" evidence="1">
    <location>
        <begin position="20"/>
        <end position="45"/>
    </location>
</feature>
<dbReference type="OrthoDB" id="541115at2"/>
<protein>
    <submittedName>
        <fullName evidence="2">Uncharacterized protein</fullName>
    </submittedName>
</protein>
<dbReference type="AlphaFoldDB" id="Q7VCZ8"/>
<dbReference type="RefSeq" id="WP_011124744.1">
    <property type="nucleotide sequence ID" value="NC_005042.1"/>
</dbReference>
<sequence length="84" mass="8918">MTEEDQPAQKHCGNKKKAMVAYGIIQLGSSTISALALVAIALSLCSIKKEAKLFNECVEGVSAKGRGSVESVHFCNGGSSNRYR</sequence>
<evidence type="ECO:0000313" key="2">
    <source>
        <dbReference type="EMBL" id="AAP99636.1"/>
    </source>
</evidence>
<keyword evidence="1" id="KW-0812">Transmembrane</keyword>
<proteinExistence type="predicted"/>
<evidence type="ECO:0000313" key="3">
    <source>
        <dbReference type="Proteomes" id="UP000001420"/>
    </source>
</evidence>
<accession>Q7VCZ8</accession>
<dbReference type="KEGG" id="pma:Pro_0591"/>
<organism evidence="2 3">
    <name type="scientific">Prochlorococcus marinus (strain SARG / CCMP1375 / SS120)</name>
    <dbReference type="NCBI Taxonomy" id="167539"/>
    <lineage>
        <taxon>Bacteria</taxon>
        <taxon>Bacillati</taxon>
        <taxon>Cyanobacteriota</taxon>
        <taxon>Cyanophyceae</taxon>
        <taxon>Synechococcales</taxon>
        <taxon>Prochlorococcaceae</taxon>
        <taxon>Prochlorococcus</taxon>
    </lineage>
</organism>
<keyword evidence="1" id="KW-1133">Transmembrane helix</keyword>
<dbReference type="EnsemblBacteria" id="AAP99636">
    <property type="protein sequence ID" value="AAP99636"/>
    <property type="gene ID" value="Pro_0591"/>
</dbReference>